<sequence length="512" mass="61848">MESRFYYFPGQTPENTKISDRSHALHLSQDSWKQITGHLDRNRLIQEAIDKNEAHKKALKDGSDAMTKTWENSVENIRKRKEEERLEKIRLLEENKFKGFYKLRVEQEEKRQRILNEVNQQIFTRSGYARQVNFALLSCEVLKEQSIQKEHLKQLREQDEKQIWEEKETIMKGVEDEKKEKAEEAKKLLEKNKAFSVELKKIIDQKQFKQEKDKLEKIKREAKDNIEAAKQIKEIEEIYEEEKRKKQLKIKEEVRKDKEQKQLAEFKRNKEASELDDVIQIYKDAKFKIDCYKKMKEKELQDLLKDRSKLAVQDMINRNNNREKTYQEICEEIDLPDMQAIENEQRRQLDAKIKQDIIEDRKVFLAEEEIKKLKEQEIKKWEILNRFKTDEVTKEYVENYGKKEKEMVLLYRKALLEQMEENKEKIRQEKEEECLHDFAEDDAKFLKYANETLEIAKKKCLPTKPIEQVIKQYKKENFLLDTDQTNTCHKNDAKKTQKKNRKPCKCCRPKKE</sequence>
<dbReference type="AlphaFoldDB" id="A0A9P0FQ45"/>
<reference evidence="2" key="1">
    <citation type="submission" date="2021-12" db="EMBL/GenBank/DDBJ databases">
        <authorList>
            <person name="King R."/>
        </authorList>
    </citation>
    <scope>NUCLEOTIDE SEQUENCE</scope>
</reference>
<name>A0A9P0FQ45_BRAAE</name>
<dbReference type="Proteomes" id="UP001154078">
    <property type="component" value="Chromosome 9"/>
</dbReference>
<evidence type="ECO:0008006" key="4">
    <source>
        <dbReference type="Google" id="ProtNLM"/>
    </source>
</evidence>
<dbReference type="InterPro" id="IPR039986">
    <property type="entry name" value="CFAP210"/>
</dbReference>
<dbReference type="OrthoDB" id="331765at2759"/>
<protein>
    <recommendedName>
        <fullName evidence="4">Trichohyalin-plectin-homology domain-containing protein</fullName>
    </recommendedName>
</protein>
<dbReference type="GO" id="GO:0005879">
    <property type="term" value="C:axonemal microtubule"/>
    <property type="evidence" value="ECO:0007669"/>
    <property type="project" value="TreeGrafter"/>
</dbReference>
<proteinExistence type="predicted"/>
<keyword evidence="1" id="KW-0175">Coiled coil</keyword>
<organism evidence="2 3">
    <name type="scientific">Brassicogethes aeneus</name>
    <name type="common">Rape pollen beetle</name>
    <name type="synonym">Meligethes aeneus</name>
    <dbReference type="NCBI Taxonomy" id="1431903"/>
    <lineage>
        <taxon>Eukaryota</taxon>
        <taxon>Metazoa</taxon>
        <taxon>Ecdysozoa</taxon>
        <taxon>Arthropoda</taxon>
        <taxon>Hexapoda</taxon>
        <taxon>Insecta</taxon>
        <taxon>Pterygota</taxon>
        <taxon>Neoptera</taxon>
        <taxon>Endopterygota</taxon>
        <taxon>Coleoptera</taxon>
        <taxon>Polyphaga</taxon>
        <taxon>Cucujiformia</taxon>
        <taxon>Nitidulidae</taxon>
        <taxon>Meligethinae</taxon>
        <taxon>Brassicogethes</taxon>
    </lineage>
</organism>
<dbReference type="PANTHER" id="PTHR28663:SF1">
    <property type="entry name" value="CILIA- AND FLAGELLA- ASSOCIATED PROTEIN 210"/>
    <property type="match status" value="1"/>
</dbReference>
<keyword evidence="3" id="KW-1185">Reference proteome</keyword>
<feature type="coiled-coil region" evidence="1">
    <location>
        <begin position="142"/>
        <end position="313"/>
    </location>
</feature>
<accession>A0A9P0FQ45</accession>
<evidence type="ECO:0000256" key="1">
    <source>
        <dbReference type="SAM" id="Coils"/>
    </source>
</evidence>
<dbReference type="PANTHER" id="PTHR28663">
    <property type="entry name" value="COILED-COIL DOMAIN-CONTAINING PROTEIN 173"/>
    <property type="match status" value="1"/>
</dbReference>
<dbReference type="EMBL" id="OV121140">
    <property type="protein sequence ID" value="CAH0564508.1"/>
    <property type="molecule type" value="Genomic_DNA"/>
</dbReference>
<evidence type="ECO:0000313" key="3">
    <source>
        <dbReference type="Proteomes" id="UP001154078"/>
    </source>
</evidence>
<evidence type="ECO:0000313" key="2">
    <source>
        <dbReference type="EMBL" id="CAH0564508.1"/>
    </source>
</evidence>
<gene>
    <name evidence="2" type="ORF">MELIAE_LOCUS13045</name>
</gene>